<dbReference type="STRING" id="452662.SJA_C1-24380"/>
<dbReference type="GeneID" id="29275829"/>
<dbReference type="SUPFAM" id="SSF53756">
    <property type="entry name" value="UDP-Glycosyltransferase/glycogen phosphorylase"/>
    <property type="match status" value="1"/>
</dbReference>
<accession>D4Z3U0</accession>
<dbReference type="RefSeq" id="WP_013040649.1">
    <property type="nucleotide sequence ID" value="NC_014006.1"/>
</dbReference>
<dbReference type="EMBL" id="AP010803">
    <property type="protein sequence ID" value="BAI97272.1"/>
    <property type="molecule type" value="Genomic_DNA"/>
</dbReference>
<dbReference type="CAZy" id="GT4">
    <property type="family name" value="Glycosyltransferase Family 4"/>
</dbReference>
<dbReference type="Proteomes" id="UP000007753">
    <property type="component" value="Chromosome 1"/>
</dbReference>
<dbReference type="eggNOG" id="COG0438">
    <property type="taxonomic scope" value="Bacteria"/>
</dbReference>
<dbReference type="GO" id="GO:0016757">
    <property type="term" value="F:glycosyltransferase activity"/>
    <property type="evidence" value="ECO:0007669"/>
    <property type="project" value="InterPro"/>
</dbReference>
<name>D4Z3U0_SPHIU</name>
<dbReference type="PANTHER" id="PTHR12526">
    <property type="entry name" value="GLYCOSYLTRANSFERASE"/>
    <property type="match status" value="1"/>
</dbReference>
<gene>
    <name evidence="3" type="ordered locus">SJA_C1-24380</name>
</gene>
<dbReference type="PANTHER" id="PTHR12526:SF630">
    <property type="entry name" value="GLYCOSYLTRANSFERASE"/>
    <property type="match status" value="1"/>
</dbReference>
<dbReference type="CDD" id="cd03811">
    <property type="entry name" value="GT4_GT28_WabH-like"/>
    <property type="match status" value="1"/>
</dbReference>
<sequence>MTKIALVTYEMNQGGTNRVLCQLADGFAASGYETTILSCTSAGVLNAHFSNSLRQGVKTVSFSNVAWRSRSWGQVRTFFRYTRWLTETKPDIVLATGNNISWFTGIGALLAPTRTPRLLIKTTNPIIRERDSRFITAIRRRVYGALFRRAEKVLTLSDAETAMLQRQFAANSNKFTTVFNAYITQSFDRPGLAPAARSDRKVVAGVGRLVAQKNFPRLLRAFAQGTDENVILKIAGDGPDRKALEDLARELGIADRVHFLGFVQDIPALLADADLFILSSDYEGLPAVVVEALGCDCPVIATDCFANARDLLEGLPGCRVTELSAEALADALRDWLNADAPRPSLRDYAEPYTTASSVRSHLAAMRLSVA</sequence>
<dbReference type="InterPro" id="IPR001296">
    <property type="entry name" value="Glyco_trans_1"/>
</dbReference>
<evidence type="ECO:0000313" key="4">
    <source>
        <dbReference type="Proteomes" id="UP000007753"/>
    </source>
</evidence>
<dbReference type="Gene3D" id="3.40.50.2000">
    <property type="entry name" value="Glycogen Phosphorylase B"/>
    <property type="match status" value="2"/>
</dbReference>
<evidence type="ECO:0000259" key="1">
    <source>
        <dbReference type="Pfam" id="PF00534"/>
    </source>
</evidence>
<keyword evidence="4" id="KW-1185">Reference proteome</keyword>
<dbReference type="AlphaFoldDB" id="D4Z3U0"/>
<reference evidence="3 4" key="1">
    <citation type="journal article" date="2010" name="J. Bacteriol.">
        <title>Complete genome sequence of the representative gamma-hexachlorocyclohexane-degrading bacterium Sphingobium japonicum UT26.</title>
        <authorList>
            <person name="Nagata Y."/>
            <person name="Ohtsubo Y."/>
            <person name="Endo R."/>
            <person name="Ichikawa N."/>
            <person name="Ankai A."/>
            <person name="Oguchi A."/>
            <person name="Fukui S."/>
            <person name="Fujita N."/>
            <person name="Tsuda M."/>
        </authorList>
    </citation>
    <scope>NUCLEOTIDE SEQUENCE [LARGE SCALE GENOMIC DNA]</scope>
    <source>
        <strain evidence="4">DSM 16413 / CCM 7287 / MTCC 6362 / UT26 / NBRC 101211 / UT26S</strain>
    </source>
</reference>
<keyword evidence="3" id="KW-0808">Transferase</keyword>
<dbReference type="KEGG" id="sjp:SJA_C1-24380"/>
<dbReference type="HOGENOM" id="CLU_009583_0_3_5"/>
<dbReference type="Pfam" id="PF00534">
    <property type="entry name" value="Glycos_transf_1"/>
    <property type="match status" value="1"/>
</dbReference>
<dbReference type="Pfam" id="PF13579">
    <property type="entry name" value="Glyco_trans_4_4"/>
    <property type="match status" value="1"/>
</dbReference>
<organism evidence="3 4">
    <name type="scientific">Sphingobium indicum (strain DSM 16413 / CCM 7287 / MTCC 6362 / UT26 / NBRC 101211 / UT26S)</name>
    <name type="common">Sphingobium japonicum</name>
    <dbReference type="NCBI Taxonomy" id="452662"/>
    <lineage>
        <taxon>Bacteria</taxon>
        <taxon>Pseudomonadati</taxon>
        <taxon>Pseudomonadota</taxon>
        <taxon>Alphaproteobacteria</taxon>
        <taxon>Sphingomonadales</taxon>
        <taxon>Sphingomonadaceae</taxon>
        <taxon>Sphingobium</taxon>
    </lineage>
</organism>
<feature type="domain" description="Glycosyltransferase subfamily 4-like N-terminal" evidence="2">
    <location>
        <begin position="14"/>
        <end position="170"/>
    </location>
</feature>
<evidence type="ECO:0000259" key="2">
    <source>
        <dbReference type="Pfam" id="PF13579"/>
    </source>
</evidence>
<protein>
    <submittedName>
        <fullName evidence="3">Putative glycosyltransferase</fullName>
    </submittedName>
</protein>
<dbReference type="InterPro" id="IPR028098">
    <property type="entry name" value="Glyco_trans_4-like_N"/>
</dbReference>
<feature type="domain" description="Glycosyl transferase family 1" evidence="1">
    <location>
        <begin position="196"/>
        <end position="349"/>
    </location>
</feature>
<evidence type="ECO:0000313" key="3">
    <source>
        <dbReference type="EMBL" id="BAI97272.1"/>
    </source>
</evidence>
<proteinExistence type="predicted"/>